<feature type="transmembrane region" description="Helical" evidence="2">
    <location>
        <begin position="200"/>
        <end position="219"/>
    </location>
</feature>
<keyword evidence="3" id="KW-0032">Aminotransferase</keyword>
<dbReference type="PANTHER" id="PTHR41983:SF2">
    <property type="entry name" value="SHORT-CHAIN FATTY ACID TRANSPORTER-RELATED"/>
    <property type="match status" value="1"/>
</dbReference>
<keyword evidence="3" id="KW-0808">Transferase</keyword>
<feature type="transmembrane region" description="Helical" evidence="2">
    <location>
        <begin position="330"/>
        <end position="354"/>
    </location>
</feature>
<proteinExistence type="predicted"/>
<protein>
    <submittedName>
        <fullName evidence="3">Serine--pyruvate aminotransferase</fullName>
    </submittedName>
</protein>
<organism evidence="3 4">
    <name type="scientific">Burkholderia territorii</name>
    <dbReference type="NCBI Taxonomy" id="1503055"/>
    <lineage>
        <taxon>Bacteria</taxon>
        <taxon>Pseudomonadati</taxon>
        <taxon>Pseudomonadota</taxon>
        <taxon>Betaproteobacteria</taxon>
        <taxon>Burkholderiales</taxon>
        <taxon>Burkholderiaceae</taxon>
        <taxon>Burkholderia</taxon>
        <taxon>Burkholderia cepacia complex</taxon>
    </lineage>
</organism>
<name>A0A119VH23_9BURK</name>
<dbReference type="Pfam" id="PF02667">
    <property type="entry name" value="SCFA_trans"/>
    <property type="match status" value="1"/>
</dbReference>
<evidence type="ECO:0000313" key="4">
    <source>
        <dbReference type="Proteomes" id="UP000068016"/>
    </source>
</evidence>
<feature type="region of interest" description="Disordered" evidence="1">
    <location>
        <begin position="228"/>
        <end position="252"/>
    </location>
</feature>
<sequence>MRLADSPPRAARIRLTDATIRVFERTIPDPFVLALLITAFVAALAVAIAPRTTPAAMIAGWTKGFFDILTFTAQMALVFATGHALAHAPLVQRAFRAIVSFARTPAQAATVVFLSVAVTSFVNWAFGLVISALLAREVAKRLRVDFAWIVAVGFSGWVVWASGMSSSIALAQSTPGSAMNVVEKLTGHVLPFSETVLTRFNLVPTLAMLVLTPALLVWFMPDPARAEALPPDTQPASQAASASTAPGAAGHRSPAQWLERSCVLSVLAGLFGLSVLGLAYGGHIPLAGVNVVILAMLTAGVLLHGHPLAYARAIKQATAQTGSLLIQYPLYGGIMGLMDATGLPGVISHGFIAIATADTLPFWSYVCSLAITFLIPSGGGHWAVQGPFVIPAAVALHASLPATTMAVAMGEQVSNMMQPFWVAPVVAMAGIGVQRVLGYTALTFVLGAIVYGCALLWLV</sequence>
<evidence type="ECO:0000256" key="2">
    <source>
        <dbReference type="SAM" id="Phobius"/>
    </source>
</evidence>
<feature type="transmembrane region" description="Helical" evidence="2">
    <location>
        <begin position="64"/>
        <end position="86"/>
    </location>
</feature>
<dbReference type="GO" id="GO:0005886">
    <property type="term" value="C:plasma membrane"/>
    <property type="evidence" value="ECO:0007669"/>
    <property type="project" value="TreeGrafter"/>
</dbReference>
<dbReference type="EMBL" id="LPLZ01000060">
    <property type="protein sequence ID" value="KWN11206.1"/>
    <property type="molecule type" value="Genomic_DNA"/>
</dbReference>
<keyword evidence="2" id="KW-0472">Membrane</keyword>
<feature type="transmembrane region" description="Helical" evidence="2">
    <location>
        <begin position="262"/>
        <end position="281"/>
    </location>
</feature>
<feature type="transmembrane region" description="Helical" evidence="2">
    <location>
        <begin position="31"/>
        <end position="52"/>
    </location>
</feature>
<dbReference type="AlphaFoldDB" id="A0A119VH23"/>
<keyword evidence="3" id="KW-0670">Pyruvate</keyword>
<evidence type="ECO:0000256" key="1">
    <source>
        <dbReference type="SAM" id="MobiDB-lite"/>
    </source>
</evidence>
<dbReference type="InterPro" id="IPR006160">
    <property type="entry name" value="SCFA_transpt_AtoE"/>
</dbReference>
<accession>A0A119VH23</accession>
<feature type="transmembrane region" description="Helical" evidence="2">
    <location>
        <begin position="360"/>
        <end position="376"/>
    </location>
</feature>
<feature type="transmembrane region" description="Helical" evidence="2">
    <location>
        <begin position="388"/>
        <end position="409"/>
    </location>
</feature>
<feature type="transmembrane region" description="Helical" evidence="2">
    <location>
        <begin position="287"/>
        <end position="309"/>
    </location>
</feature>
<reference evidence="3 4" key="1">
    <citation type="submission" date="2015-11" db="EMBL/GenBank/DDBJ databases">
        <title>Expanding the genomic diversity of Burkholderia species for the development of highly accurate diagnostics.</title>
        <authorList>
            <person name="Sahl J."/>
            <person name="Keim P."/>
            <person name="Wagner D."/>
        </authorList>
    </citation>
    <scope>NUCLEOTIDE SEQUENCE [LARGE SCALE GENOMIC DNA]</scope>
    <source>
        <strain evidence="3 4">MSMB793WGS</strain>
    </source>
</reference>
<gene>
    <name evidence="3" type="ORF">WT83_19610</name>
</gene>
<dbReference type="GO" id="GO:0008483">
    <property type="term" value="F:transaminase activity"/>
    <property type="evidence" value="ECO:0007669"/>
    <property type="project" value="UniProtKB-KW"/>
</dbReference>
<dbReference type="PANTHER" id="PTHR41983">
    <property type="entry name" value="SHORT-CHAIN FATTY ACID TRANSPORTER-RELATED"/>
    <property type="match status" value="1"/>
</dbReference>
<feature type="transmembrane region" description="Helical" evidence="2">
    <location>
        <begin position="436"/>
        <end position="458"/>
    </location>
</feature>
<keyword evidence="2" id="KW-1133">Transmembrane helix</keyword>
<feature type="transmembrane region" description="Helical" evidence="2">
    <location>
        <begin position="106"/>
        <end position="134"/>
    </location>
</feature>
<dbReference type="RefSeq" id="WP_060347842.1">
    <property type="nucleotide sequence ID" value="NZ_LPLZ01000060.1"/>
</dbReference>
<evidence type="ECO:0000313" key="3">
    <source>
        <dbReference type="EMBL" id="KWN11206.1"/>
    </source>
</evidence>
<dbReference type="Proteomes" id="UP000068016">
    <property type="component" value="Unassembled WGS sequence"/>
</dbReference>
<feature type="transmembrane region" description="Helical" evidence="2">
    <location>
        <begin position="146"/>
        <end position="171"/>
    </location>
</feature>
<feature type="compositionally biased region" description="Low complexity" evidence="1">
    <location>
        <begin position="234"/>
        <end position="250"/>
    </location>
</feature>
<keyword evidence="2" id="KW-0812">Transmembrane</keyword>
<comment type="caution">
    <text evidence="3">The sequence shown here is derived from an EMBL/GenBank/DDBJ whole genome shotgun (WGS) entry which is preliminary data.</text>
</comment>